<dbReference type="AlphaFoldDB" id="A0A917IGH1"/>
<keyword evidence="3" id="KW-1185">Reference proteome</keyword>
<name>A0A917IGH1_9MICO</name>
<dbReference type="PROSITE" id="PS50206">
    <property type="entry name" value="RHODANESE_3"/>
    <property type="match status" value="1"/>
</dbReference>
<evidence type="ECO:0000313" key="2">
    <source>
        <dbReference type="EMBL" id="GGH50072.1"/>
    </source>
</evidence>
<organism evidence="2 3">
    <name type="scientific">Microbacterium album</name>
    <dbReference type="NCBI Taxonomy" id="2053191"/>
    <lineage>
        <taxon>Bacteria</taxon>
        <taxon>Bacillati</taxon>
        <taxon>Actinomycetota</taxon>
        <taxon>Actinomycetes</taxon>
        <taxon>Micrococcales</taxon>
        <taxon>Microbacteriaceae</taxon>
        <taxon>Microbacterium</taxon>
    </lineage>
</organism>
<dbReference type="PROSITE" id="PS00380">
    <property type="entry name" value="RHODANESE_1"/>
    <property type="match status" value="1"/>
</dbReference>
<evidence type="ECO:0000259" key="1">
    <source>
        <dbReference type="PROSITE" id="PS50206"/>
    </source>
</evidence>
<dbReference type="EMBL" id="BMJY01000019">
    <property type="protein sequence ID" value="GGH50072.1"/>
    <property type="molecule type" value="Genomic_DNA"/>
</dbReference>
<dbReference type="Gene3D" id="3.40.250.10">
    <property type="entry name" value="Rhodanese-like domain"/>
    <property type="match status" value="1"/>
</dbReference>
<comment type="caution">
    <text evidence="2">The sequence shown here is derived from an EMBL/GenBank/DDBJ whole genome shotgun (WGS) entry which is preliminary data.</text>
</comment>
<accession>A0A917IGH1</accession>
<reference evidence="2" key="2">
    <citation type="submission" date="2020-09" db="EMBL/GenBank/DDBJ databases">
        <authorList>
            <person name="Sun Q."/>
            <person name="Zhou Y."/>
        </authorList>
    </citation>
    <scope>NUCLEOTIDE SEQUENCE</scope>
    <source>
        <strain evidence="2">CGMCC 1.15794</strain>
    </source>
</reference>
<dbReference type="Proteomes" id="UP000657592">
    <property type="component" value="Unassembled WGS sequence"/>
</dbReference>
<dbReference type="InterPro" id="IPR036873">
    <property type="entry name" value="Rhodanese-like_dom_sf"/>
</dbReference>
<proteinExistence type="predicted"/>
<dbReference type="GO" id="GO:0004792">
    <property type="term" value="F:thiosulfate-cyanide sulfurtransferase activity"/>
    <property type="evidence" value="ECO:0007669"/>
    <property type="project" value="InterPro"/>
</dbReference>
<dbReference type="PANTHER" id="PTHR43031:SF1">
    <property type="entry name" value="PYRIDINE NUCLEOTIDE-DISULPHIDE OXIDOREDUCTASE"/>
    <property type="match status" value="1"/>
</dbReference>
<dbReference type="CDD" id="cd00158">
    <property type="entry name" value="RHOD"/>
    <property type="match status" value="1"/>
</dbReference>
<dbReference type="InterPro" id="IPR001307">
    <property type="entry name" value="Thiosulphate_STrfase_CS"/>
</dbReference>
<dbReference type="RefSeq" id="WP_188757048.1">
    <property type="nucleotide sequence ID" value="NZ_BMJY01000019.1"/>
</dbReference>
<dbReference type="SUPFAM" id="SSF52821">
    <property type="entry name" value="Rhodanese/Cell cycle control phosphatase"/>
    <property type="match status" value="1"/>
</dbReference>
<dbReference type="SMART" id="SM00450">
    <property type="entry name" value="RHOD"/>
    <property type="match status" value="1"/>
</dbReference>
<feature type="domain" description="Rhodanese" evidence="1">
    <location>
        <begin position="11"/>
        <end position="97"/>
    </location>
</feature>
<dbReference type="InterPro" id="IPR050229">
    <property type="entry name" value="GlpE_sulfurtransferase"/>
</dbReference>
<dbReference type="InterPro" id="IPR001763">
    <property type="entry name" value="Rhodanese-like_dom"/>
</dbReference>
<dbReference type="PANTHER" id="PTHR43031">
    <property type="entry name" value="FAD-DEPENDENT OXIDOREDUCTASE"/>
    <property type="match status" value="1"/>
</dbReference>
<gene>
    <name evidence="2" type="ORF">GCM10010921_28580</name>
</gene>
<sequence length="97" mass="10558">MNEISVQELRARDGVPLVDVREPHEFEAGHVPGAVNIPLSEIGERIGDLPDEPFDVICEVGGRSGRVVEALSQRGYEVTNVAGGTSAWREAGYEIER</sequence>
<reference evidence="2" key="1">
    <citation type="journal article" date="2014" name="Int. J. Syst. Evol. Microbiol.">
        <title>Complete genome sequence of Corynebacterium casei LMG S-19264T (=DSM 44701T), isolated from a smear-ripened cheese.</title>
        <authorList>
            <consortium name="US DOE Joint Genome Institute (JGI-PGF)"/>
            <person name="Walter F."/>
            <person name="Albersmeier A."/>
            <person name="Kalinowski J."/>
            <person name="Ruckert C."/>
        </authorList>
    </citation>
    <scope>NUCLEOTIDE SEQUENCE</scope>
    <source>
        <strain evidence="2">CGMCC 1.15794</strain>
    </source>
</reference>
<protein>
    <submittedName>
        <fullName evidence="2">Rhodanese-like domain-containing protein</fullName>
    </submittedName>
</protein>
<evidence type="ECO:0000313" key="3">
    <source>
        <dbReference type="Proteomes" id="UP000657592"/>
    </source>
</evidence>
<dbReference type="Pfam" id="PF00581">
    <property type="entry name" value="Rhodanese"/>
    <property type="match status" value="1"/>
</dbReference>